<feature type="compositionally biased region" description="Polar residues" evidence="1">
    <location>
        <begin position="167"/>
        <end position="179"/>
    </location>
</feature>
<comment type="caution">
    <text evidence="2">The sequence shown here is derived from an EMBL/GenBank/DDBJ whole genome shotgun (WGS) entry which is preliminary data.</text>
</comment>
<sequence>MSKFKHFVSSIWRFSMAAGQLEMYMTTASHQWMHVVTVHRVINFVERHSPIPQQFDQGFDEDQWFDCSRNYNEGFHQSNDQHYFENPNFLRNSPPLRHDAPFNQRYNRQDLRFQLSSRKNRVGPHFRKRGRGSGPAQNQLQDRKRRSPSSASSKRERSPCSREFQPSVRSGSTASNRSFTPDKDKDSSEPPPPKIVRPNEPASQTSTSPVEEDQESSSSSTEKTPASVAEIEEVAAASVEPALTPDEDFEAYRIRTIKAKAVEIEKVFMFVPPNNQVLLNLLIAFPDLQHCPLVTLVVNL</sequence>
<dbReference type="KEGG" id="tng:GSTEN00029694G001"/>
<dbReference type="AlphaFoldDB" id="Q4RSH4"/>
<feature type="compositionally biased region" description="Low complexity" evidence="1">
    <location>
        <begin position="216"/>
        <end position="232"/>
    </location>
</feature>
<reference evidence="2" key="2">
    <citation type="submission" date="2004-02" db="EMBL/GenBank/DDBJ databases">
        <authorList>
            <consortium name="Genoscope"/>
            <consortium name="Whitehead Institute Centre for Genome Research"/>
        </authorList>
    </citation>
    <scope>NUCLEOTIDE SEQUENCE</scope>
</reference>
<reference evidence="2" key="1">
    <citation type="journal article" date="2004" name="Nature">
        <title>Genome duplication in the teleost fish Tetraodon nigroviridis reveals the early vertebrate proto-karyotype.</title>
        <authorList>
            <person name="Jaillon O."/>
            <person name="Aury J.-M."/>
            <person name="Brunet F."/>
            <person name="Petit J.-L."/>
            <person name="Stange-Thomann N."/>
            <person name="Mauceli E."/>
            <person name="Bouneau L."/>
            <person name="Fischer C."/>
            <person name="Ozouf-Costaz C."/>
            <person name="Bernot A."/>
            <person name="Nicaud S."/>
            <person name="Jaffe D."/>
            <person name="Fisher S."/>
            <person name="Lutfalla G."/>
            <person name="Dossat C."/>
            <person name="Segurens B."/>
            <person name="Dasilva C."/>
            <person name="Salanoubat M."/>
            <person name="Levy M."/>
            <person name="Boudet N."/>
            <person name="Castellano S."/>
            <person name="Anthouard V."/>
            <person name="Jubin C."/>
            <person name="Castelli V."/>
            <person name="Katinka M."/>
            <person name="Vacherie B."/>
            <person name="Biemont C."/>
            <person name="Skalli Z."/>
            <person name="Cattolico L."/>
            <person name="Poulain J."/>
            <person name="De Berardinis V."/>
            <person name="Cruaud C."/>
            <person name="Duprat S."/>
            <person name="Brottier P."/>
            <person name="Coutanceau J.-P."/>
            <person name="Gouzy J."/>
            <person name="Parra G."/>
            <person name="Lardier G."/>
            <person name="Chapple C."/>
            <person name="McKernan K.J."/>
            <person name="McEwan P."/>
            <person name="Bosak S."/>
            <person name="Kellis M."/>
            <person name="Volff J.-N."/>
            <person name="Guigo R."/>
            <person name="Zody M.C."/>
            <person name="Mesirov J."/>
            <person name="Lindblad-Toh K."/>
            <person name="Birren B."/>
            <person name="Nusbaum C."/>
            <person name="Kahn D."/>
            <person name="Robinson-Rechavi M."/>
            <person name="Laudet V."/>
            <person name="Schachter V."/>
            <person name="Quetier F."/>
            <person name="Saurin W."/>
            <person name="Scarpelli C."/>
            <person name="Wincker P."/>
            <person name="Lander E.S."/>
            <person name="Weissenbach J."/>
            <person name="Roest Crollius H."/>
        </authorList>
    </citation>
    <scope>NUCLEOTIDE SEQUENCE [LARGE SCALE GENOMIC DNA]</scope>
</reference>
<gene>
    <name evidence="2" type="ORF">GSTENG00029694001</name>
</gene>
<accession>Q4RSH4</accession>
<evidence type="ECO:0000313" key="2">
    <source>
        <dbReference type="EMBL" id="CAG08658.1"/>
    </source>
</evidence>
<dbReference type="OrthoDB" id="8933311at2759"/>
<protein>
    <submittedName>
        <fullName evidence="2">(spotted green pufferfish) hypothetical protein</fullName>
    </submittedName>
</protein>
<evidence type="ECO:0000256" key="1">
    <source>
        <dbReference type="SAM" id="MobiDB-lite"/>
    </source>
</evidence>
<name>Q4RSH4_TETNG</name>
<organism evidence="2">
    <name type="scientific">Tetraodon nigroviridis</name>
    <name type="common">Spotted green pufferfish</name>
    <name type="synonym">Chelonodon nigroviridis</name>
    <dbReference type="NCBI Taxonomy" id="99883"/>
    <lineage>
        <taxon>Eukaryota</taxon>
        <taxon>Metazoa</taxon>
        <taxon>Chordata</taxon>
        <taxon>Craniata</taxon>
        <taxon>Vertebrata</taxon>
        <taxon>Euteleostomi</taxon>
        <taxon>Actinopterygii</taxon>
        <taxon>Neopterygii</taxon>
        <taxon>Teleostei</taxon>
        <taxon>Neoteleostei</taxon>
        <taxon>Acanthomorphata</taxon>
        <taxon>Eupercaria</taxon>
        <taxon>Tetraodontiformes</taxon>
        <taxon>Tetradontoidea</taxon>
        <taxon>Tetraodontidae</taxon>
        <taxon>Tetraodon</taxon>
    </lineage>
</organism>
<dbReference type="EMBL" id="CAAE01015000">
    <property type="protein sequence ID" value="CAG08658.1"/>
    <property type="molecule type" value="Genomic_DNA"/>
</dbReference>
<feature type="region of interest" description="Disordered" evidence="1">
    <location>
        <begin position="113"/>
        <end position="232"/>
    </location>
</feature>
<proteinExistence type="predicted"/>
<feature type="compositionally biased region" description="Basic residues" evidence="1">
    <location>
        <begin position="118"/>
        <end position="131"/>
    </location>
</feature>